<dbReference type="InterPro" id="IPR015424">
    <property type="entry name" value="PyrdxlP-dep_Trfase"/>
</dbReference>
<dbReference type="PANTHER" id="PTHR48097">
    <property type="entry name" value="L-THREONINE ALDOLASE-RELATED"/>
    <property type="match status" value="1"/>
</dbReference>
<dbReference type="SUPFAM" id="SSF53383">
    <property type="entry name" value="PLP-dependent transferases"/>
    <property type="match status" value="1"/>
</dbReference>
<dbReference type="OrthoDB" id="9774495at2"/>
<comment type="cofactor">
    <cofactor evidence="1">
        <name>pyridoxal 5'-phosphate</name>
        <dbReference type="ChEBI" id="CHEBI:597326"/>
    </cofactor>
</comment>
<dbReference type="STRING" id="1299998.AUL39_08060"/>
<organism evidence="5 6">
    <name type="scientific">Tractidigestivibacter scatoligenes</name>
    <name type="common">Olsenella scatoligenes</name>
    <dbReference type="NCBI Taxonomy" id="1299998"/>
    <lineage>
        <taxon>Bacteria</taxon>
        <taxon>Bacillati</taxon>
        <taxon>Actinomycetota</taxon>
        <taxon>Coriobacteriia</taxon>
        <taxon>Coriobacteriales</taxon>
        <taxon>Atopobiaceae</taxon>
        <taxon>Tractidigestivibacter</taxon>
    </lineage>
</organism>
<dbReference type="Gene3D" id="3.40.640.10">
    <property type="entry name" value="Type I PLP-dependent aspartate aminotransferase-like (Major domain)"/>
    <property type="match status" value="1"/>
</dbReference>
<dbReference type="Pfam" id="PF01212">
    <property type="entry name" value="Beta_elim_lyase"/>
    <property type="match status" value="1"/>
</dbReference>
<feature type="domain" description="Aromatic amino acid beta-eliminating lyase/threonine aldolase" evidence="4">
    <location>
        <begin position="9"/>
        <end position="301"/>
    </location>
</feature>
<reference evidence="5 6" key="1">
    <citation type="submission" date="2015-12" db="EMBL/GenBank/DDBJ databases">
        <title>Draft Genome Sequence of Olsenella scatoligenes SK9K4T; a Producer of 3-Methylindole- (skatole) and 4-Methylphenol- (p-cresol) Isolated from Pig Feces.</title>
        <authorList>
            <person name="Li X."/>
            <person name="Borg B."/>
            <person name="Canibe N."/>
        </authorList>
    </citation>
    <scope>NUCLEOTIDE SEQUENCE [LARGE SCALE GENOMIC DNA]</scope>
    <source>
        <strain evidence="5 6">SK9K4</strain>
    </source>
</reference>
<evidence type="ECO:0000256" key="1">
    <source>
        <dbReference type="ARBA" id="ARBA00001933"/>
    </source>
</evidence>
<keyword evidence="6" id="KW-1185">Reference proteome</keyword>
<dbReference type="Proteomes" id="UP000054078">
    <property type="component" value="Unassembled WGS sequence"/>
</dbReference>
<dbReference type="GO" id="GO:0016829">
    <property type="term" value="F:lyase activity"/>
    <property type="evidence" value="ECO:0007669"/>
    <property type="project" value="InterPro"/>
</dbReference>
<proteinExistence type="inferred from homology"/>
<dbReference type="InterPro" id="IPR001597">
    <property type="entry name" value="ArAA_b-elim_lyase/Thr_aldolase"/>
</dbReference>
<evidence type="ECO:0000313" key="5">
    <source>
        <dbReference type="EMBL" id="KUH58158.1"/>
    </source>
</evidence>
<dbReference type="InterPro" id="IPR015421">
    <property type="entry name" value="PyrdxlP-dep_Trfase_major"/>
</dbReference>
<comment type="similarity">
    <text evidence="2">Belongs to the threonine aldolase family.</text>
</comment>
<dbReference type="AlphaFoldDB" id="A0A100YUZ0"/>
<evidence type="ECO:0000259" key="4">
    <source>
        <dbReference type="Pfam" id="PF01212"/>
    </source>
</evidence>
<evidence type="ECO:0000256" key="3">
    <source>
        <dbReference type="ARBA" id="ARBA00022898"/>
    </source>
</evidence>
<evidence type="ECO:0000256" key="2">
    <source>
        <dbReference type="ARBA" id="ARBA00006966"/>
    </source>
</evidence>
<name>A0A100YUZ0_TRASO</name>
<comment type="caution">
    <text evidence="5">The sequence shown here is derived from an EMBL/GenBank/DDBJ whole genome shotgun (WGS) entry which is preliminary data.</text>
</comment>
<accession>A0A100YUZ0</accession>
<dbReference type="InterPro" id="IPR015422">
    <property type="entry name" value="PyrdxlP-dep_Trfase_small"/>
</dbReference>
<evidence type="ECO:0000313" key="6">
    <source>
        <dbReference type="Proteomes" id="UP000054078"/>
    </source>
</evidence>
<protein>
    <submittedName>
        <fullName evidence="5">Threonine aldolase</fullName>
    </submittedName>
</protein>
<dbReference type="Gene3D" id="3.90.1150.10">
    <property type="entry name" value="Aspartate Aminotransferase, domain 1"/>
    <property type="match status" value="1"/>
</dbReference>
<dbReference type="RefSeq" id="WP_059055115.1">
    <property type="nucleotide sequence ID" value="NZ_LOJF01000010.1"/>
</dbReference>
<dbReference type="PANTHER" id="PTHR48097:SF5">
    <property type="entry name" value="LOW SPECIFICITY L-THREONINE ALDOLASE"/>
    <property type="match status" value="1"/>
</dbReference>
<keyword evidence="3" id="KW-0663">Pyridoxal phosphate</keyword>
<dbReference type="EMBL" id="LOJF01000010">
    <property type="protein sequence ID" value="KUH58158.1"/>
    <property type="molecule type" value="Genomic_DNA"/>
</dbReference>
<gene>
    <name evidence="5" type="ORF">AUL39_08060</name>
</gene>
<dbReference type="GO" id="GO:0006520">
    <property type="term" value="P:amino acid metabolic process"/>
    <property type="evidence" value="ECO:0007669"/>
    <property type="project" value="InterPro"/>
</dbReference>
<sequence length="348" mass="37978">MTTEKRLPFASDYQQGAHPRILERLAAANMEANAGYGMDAHSEHARKFICDVCSAPQAEVHFLVGGTQANAVTIDALLAPWQGVVAASSGHVSVHEAGAIEACGHKVIQLPETDGKLGAADVDALATSWEQDENRDHMVMPGLVYISQPTEYGTLYSLRELIALRAACDKHDMRLYVDGARLAYALAAPANDVTLADLARLADAFYIGGTKCGALLGEAVVFPKPETCPHFFTLVKRRGALLAKGMVAGIQFETLFSDGLYQQIGQRAVEQARRIARAFDDAGCELMYPQQTNQVFVALDEKQYVHLSERVEMSFWEHLADGRTAVRLATSWATIDEDVDELVALLRD</sequence>